<protein>
    <recommendedName>
        <fullName evidence="8">Major facilitator superfamily (MFS) profile domain-containing protein</fullName>
    </recommendedName>
</protein>
<feature type="region of interest" description="Disordered" evidence="6">
    <location>
        <begin position="1"/>
        <end position="51"/>
    </location>
</feature>
<feature type="transmembrane region" description="Helical" evidence="7">
    <location>
        <begin position="101"/>
        <end position="122"/>
    </location>
</feature>
<dbReference type="PANTHER" id="PTHR23502">
    <property type="entry name" value="MAJOR FACILITATOR SUPERFAMILY"/>
    <property type="match status" value="1"/>
</dbReference>
<keyword evidence="3 7" id="KW-0812">Transmembrane</keyword>
<sequence length="559" mass="60975">MGSHDASDGNTPKNEITSHATPQEVEYNDSDPAQIDVEVPNKQPETQNDTAATTIERITTNDRPYSSFTTRQKAVIVLVATLGGSFSPFSTFIYFPAIDTISHALGVSVSDVNLTITTYMIFQGISPSFTSAIADDYGRRPAYVIGFTVYLAANLGLALNKTYAGLLVLRCVQSAGSSGLVTLMQGTIADIVTSAERGKYIAITSLAGILAPSLAPIIGGVLAQRLGWHSVFWFLLILGGVYFVPLALFFPETCRSVVGDGSIEPPKWNRCLTNLSRQRKKVSDGENGSEQGTGLDDKPEKEKASPRRRKWDVFGSLTIVGDPETAILLLYMGIIYAGFYVVSTSLTVQFHNIYGLSSTLQGLLFIPQVVGTILATITNTRLLDRNFKKYALKAGLEVDRKKQGDLSKMPIERARLEIGMPFFAFGAVFIIIYGWLLEQRVNIAGPIIMLGAIGYTTMVGFNTISVLIIDLHRKRAATASAASNLVRCLLGAGASAVANPMIEAMGNGWTLTLVGLVELVTLPLLVVMIKVGMEWRVKRREKEERRMREDEEKERAENA</sequence>
<dbReference type="SUPFAM" id="SSF103473">
    <property type="entry name" value="MFS general substrate transporter"/>
    <property type="match status" value="1"/>
</dbReference>
<dbReference type="InterPro" id="IPR036259">
    <property type="entry name" value="MFS_trans_sf"/>
</dbReference>
<dbReference type="Gene3D" id="1.20.1250.20">
    <property type="entry name" value="MFS general substrate transporter like domains"/>
    <property type="match status" value="1"/>
</dbReference>
<feature type="compositionally biased region" description="Polar residues" evidence="6">
    <location>
        <begin position="8"/>
        <end position="21"/>
    </location>
</feature>
<dbReference type="Pfam" id="PF07690">
    <property type="entry name" value="MFS_1"/>
    <property type="match status" value="1"/>
</dbReference>
<dbReference type="GO" id="GO:0022857">
    <property type="term" value="F:transmembrane transporter activity"/>
    <property type="evidence" value="ECO:0007669"/>
    <property type="project" value="InterPro"/>
</dbReference>
<dbReference type="HOGENOM" id="CLU_008455_8_4_1"/>
<feature type="transmembrane region" description="Helical" evidence="7">
    <location>
        <begin position="200"/>
        <end position="219"/>
    </location>
</feature>
<dbReference type="RefSeq" id="XP_016247186.1">
    <property type="nucleotide sequence ID" value="XM_016393767.1"/>
</dbReference>
<evidence type="ECO:0000256" key="4">
    <source>
        <dbReference type="ARBA" id="ARBA00022989"/>
    </source>
</evidence>
<keyword evidence="2" id="KW-0813">Transport</keyword>
<dbReference type="VEuPathDB" id="FungiDB:PV07_06753"/>
<feature type="transmembrane region" description="Helical" evidence="7">
    <location>
        <begin position="74"/>
        <end position="95"/>
    </location>
</feature>
<feature type="transmembrane region" description="Helical" evidence="7">
    <location>
        <begin position="443"/>
        <end position="469"/>
    </location>
</feature>
<feature type="transmembrane region" description="Helical" evidence="7">
    <location>
        <begin position="362"/>
        <end position="383"/>
    </location>
</feature>
<dbReference type="CDD" id="cd17323">
    <property type="entry name" value="MFS_Tpo1_MDR_like"/>
    <property type="match status" value="1"/>
</dbReference>
<dbReference type="PANTHER" id="PTHR23502:SF51">
    <property type="entry name" value="QUINIDINE RESISTANCE PROTEIN 1-RELATED"/>
    <property type="match status" value="1"/>
</dbReference>
<evidence type="ECO:0000313" key="9">
    <source>
        <dbReference type="EMBL" id="KIW26970.1"/>
    </source>
</evidence>
<evidence type="ECO:0000256" key="3">
    <source>
        <dbReference type="ARBA" id="ARBA00022692"/>
    </source>
</evidence>
<evidence type="ECO:0000313" key="10">
    <source>
        <dbReference type="Proteomes" id="UP000054466"/>
    </source>
</evidence>
<evidence type="ECO:0000256" key="1">
    <source>
        <dbReference type="ARBA" id="ARBA00004141"/>
    </source>
</evidence>
<evidence type="ECO:0000256" key="7">
    <source>
        <dbReference type="SAM" id="Phobius"/>
    </source>
</evidence>
<comment type="subcellular location">
    <subcellularLocation>
        <location evidence="1">Membrane</location>
        <topology evidence="1">Multi-pass membrane protein</topology>
    </subcellularLocation>
</comment>
<dbReference type="InterPro" id="IPR011701">
    <property type="entry name" value="MFS"/>
</dbReference>
<dbReference type="PROSITE" id="PS50850">
    <property type="entry name" value="MFS"/>
    <property type="match status" value="1"/>
</dbReference>
<dbReference type="GO" id="GO:0005886">
    <property type="term" value="C:plasma membrane"/>
    <property type="evidence" value="ECO:0007669"/>
    <property type="project" value="TreeGrafter"/>
</dbReference>
<keyword evidence="4 7" id="KW-1133">Transmembrane helix</keyword>
<feature type="transmembrane region" description="Helical" evidence="7">
    <location>
        <begin position="142"/>
        <end position="159"/>
    </location>
</feature>
<evidence type="ECO:0000256" key="6">
    <source>
        <dbReference type="SAM" id="MobiDB-lite"/>
    </source>
</evidence>
<feature type="transmembrane region" description="Helical" evidence="7">
    <location>
        <begin position="508"/>
        <end position="532"/>
    </location>
</feature>
<proteinExistence type="predicted"/>
<dbReference type="Proteomes" id="UP000054466">
    <property type="component" value="Unassembled WGS sequence"/>
</dbReference>
<dbReference type="AlphaFoldDB" id="A0A0D2C925"/>
<feature type="region of interest" description="Disordered" evidence="6">
    <location>
        <begin position="540"/>
        <end position="559"/>
    </location>
</feature>
<dbReference type="STRING" id="569365.A0A0D2C925"/>
<dbReference type="OrthoDB" id="440553at2759"/>
<evidence type="ECO:0000256" key="2">
    <source>
        <dbReference type="ARBA" id="ARBA00022448"/>
    </source>
</evidence>
<accession>A0A0D2C925</accession>
<dbReference type="Gene3D" id="1.20.1720.10">
    <property type="entry name" value="Multidrug resistance protein D"/>
    <property type="match status" value="1"/>
</dbReference>
<evidence type="ECO:0000259" key="8">
    <source>
        <dbReference type="PROSITE" id="PS50850"/>
    </source>
</evidence>
<gene>
    <name evidence="9" type="ORF">PV07_06753</name>
</gene>
<feature type="domain" description="Major facilitator superfamily (MFS) profile" evidence="8">
    <location>
        <begin position="76"/>
        <end position="533"/>
    </location>
</feature>
<feature type="compositionally biased region" description="Basic and acidic residues" evidence="6">
    <location>
        <begin position="295"/>
        <end position="305"/>
    </location>
</feature>
<keyword evidence="5 7" id="KW-0472">Membrane</keyword>
<dbReference type="InterPro" id="IPR020846">
    <property type="entry name" value="MFS_dom"/>
</dbReference>
<dbReference type="EMBL" id="KN847043">
    <property type="protein sequence ID" value="KIW26970.1"/>
    <property type="molecule type" value="Genomic_DNA"/>
</dbReference>
<organism evidence="9 10">
    <name type="scientific">Cladophialophora immunda</name>
    <dbReference type="NCBI Taxonomy" id="569365"/>
    <lineage>
        <taxon>Eukaryota</taxon>
        <taxon>Fungi</taxon>
        <taxon>Dikarya</taxon>
        <taxon>Ascomycota</taxon>
        <taxon>Pezizomycotina</taxon>
        <taxon>Eurotiomycetes</taxon>
        <taxon>Chaetothyriomycetidae</taxon>
        <taxon>Chaetothyriales</taxon>
        <taxon>Herpotrichiellaceae</taxon>
        <taxon>Cladophialophora</taxon>
    </lineage>
</organism>
<feature type="transmembrane region" description="Helical" evidence="7">
    <location>
        <begin position="418"/>
        <end position="437"/>
    </location>
</feature>
<dbReference type="GeneID" id="27345947"/>
<feature type="transmembrane region" description="Helical" evidence="7">
    <location>
        <begin position="231"/>
        <end position="250"/>
    </location>
</feature>
<feature type="region of interest" description="Disordered" evidence="6">
    <location>
        <begin position="279"/>
        <end position="307"/>
    </location>
</feature>
<reference evidence="9 10" key="1">
    <citation type="submission" date="2015-01" db="EMBL/GenBank/DDBJ databases">
        <title>The Genome Sequence of Cladophialophora immunda CBS83496.</title>
        <authorList>
            <consortium name="The Broad Institute Genomics Platform"/>
            <person name="Cuomo C."/>
            <person name="de Hoog S."/>
            <person name="Gorbushina A."/>
            <person name="Stielow B."/>
            <person name="Teixiera M."/>
            <person name="Abouelleil A."/>
            <person name="Chapman S.B."/>
            <person name="Priest M."/>
            <person name="Young S.K."/>
            <person name="Wortman J."/>
            <person name="Nusbaum C."/>
            <person name="Birren B."/>
        </authorList>
    </citation>
    <scope>NUCLEOTIDE SEQUENCE [LARGE SCALE GENOMIC DNA]</scope>
    <source>
        <strain evidence="9 10">CBS 83496</strain>
    </source>
</reference>
<name>A0A0D2C925_9EURO</name>
<feature type="transmembrane region" description="Helical" evidence="7">
    <location>
        <begin position="481"/>
        <end position="502"/>
    </location>
</feature>
<feature type="transmembrane region" description="Helical" evidence="7">
    <location>
        <begin position="313"/>
        <end position="342"/>
    </location>
</feature>
<keyword evidence="10" id="KW-1185">Reference proteome</keyword>
<dbReference type="FunFam" id="1.20.1720.10:FF:000009">
    <property type="entry name" value="MFS multidrug transporter"/>
    <property type="match status" value="1"/>
</dbReference>
<evidence type="ECO:0000256" key="5">
    <source>
        <dbReference type="ARBA" id="ARBA00023136"/>
    </source>
</evidence>